<accession>A0A9P8JSL2</accession>
<proteinExistence type="predicted"/>
<reference evidence="2" key="2">
    <citation type="submission" date="2021-08" db="EMBL/GenBank/DDBJ databases">
        <authorList>
            <person name="Gostincar C."/>
            <person name="Sun X."/>
            <person name="Song Z."/>
            <person name="Gunde-Cimerman N."/>
        </authorList>
    </citation>
    <scope>NUCLEOTIDE SEQUENCE</scope>
    <source>
        <strain evidence="2">EXF-9298</strain>
    </source>
</reference>
<feature type="compositionally biased region" description="Basic residues" evidence="1">
    <location>
        <begin position="1"/>
        <end position="25"/>
    </location>
</feature>
<evidence type="ECO:0000313" key="2">
    <source>
        <dbReference type="EMBL" id="KAG9976147.1"/>
    </source>
</evidence>
<dbReference type="EMBL" id="JAHFXS010001679">
    <property type="protein sequence ID" value="KAG9976147.1"/>
    <property type="molecule type" value="Genomic_DNA"/>
</dbReference>
<sequence length="61" mass="7053">MAPGEHHHRSTTKQSHKPYKSKHMSKGAIKDKNKGKVESVGFERGTRKTPHQQMMSKLDRR</sequence>
<protein>
    <submittedName>
        <fullName evidence="2">Uncharacterized protein</fullName>
    </submittedName>
</protein>
<gene>
    <name evidence="2" type="ORF">KCU98_g10912</name>
</gene>
<comment type="caution">
    <text evidence="2">The sequence shown here is derived from an EMBL/GenBank/DDBJ whole genome shotgun (WGS) entry which is preliminary data.</text>
</comment>
<feature type="compositionally biased region" description="Basic and acidic residues" evidence="1">
    <location>
        <begin position="28"/>
        <end position="37"/>
    </location>
</feature>
<reference evidence="2" key="1">
    <citation type="journal article" date="2021" name="J Fungi (Basel)">
        <title>Virulence traits and population genomics of the black yeast Aureobasidium melanogenum.</title>
        <authorList>
            <person name="Cernosa A."/>
            <person name="Sun X."/>
            <person name="Gostincar C."/>
            <person name="Fang C."/>
            <person name="Gunde-Cimerman N."/>
            <person name="Song Z."/>
        </authorList>
    </citation>
    <scope>NUCLEOTIDE SEQUENCE</scope>
    <source>
        <strain evidence="2">EXF-9298</strain>
    </source>
</reference>
<organism evidence="2 3">
    <name type="scientific">Aureobasidium melanogenum</name>
    <name type="common">Aureobasidium pullulans var. melanogenum</name>
    <dbReference type="NCBI Taxonomy" id="46634"/>
    <lineage>
        <taxon>Eukaryota</taxon>
        <taxon>Fungi</taxon>
        <taxon>Dikarya</taxon>
        <taxon>Ascomycota</taxon>
        <taxon>Pezizomycotina</taxon>
        <taxon>Dothideomycetes</taxon>
        <taxon>Dothideomycetidae</taxon>
        <taxon>Dothideales</taxon>
        <taxon>Saccotheciaceae</taxon>
        <taxon>Aureobasidium</taxon>
    </lineage>
</organism>
<feature type="region of interest" description="Disordered" evidence="1">
    <location>
        <begin position="1"/>
        <end position="61"/>
    </location>
</feature>
<dbReference type="AlphaFoldDB" id="A0A9P8JSL2"/>
<keyword evidence="3" id="KW-1185">Reference proteome</keyword>
<feature type="non-terminal residue" evidence="2">
    <location>
        <position position="61"/>
    </location>
</feature>
<name>A0A9P8JSL2_AURME</name>
<dbReference type="Proteomes" id="UP000729357">
    <property type="component" value="Unassembled WGS sequence"/>
</dbReference>
<evidence type="ECO:0000256" key="1">
    <source>
        <dbReference type="SAM" id="MobiDB-lite"/>
    </source>
</evidence>
<evidence type="ECO:0000313" key="3">
    <source>
        <dbReference type="Proteomes" id="UP000729357"/>
    </source>
</evidence>